<gene>
    <name evidence="2" type="ORF">H2200_002179</name>
</gene>
<accession>A0AA38XJ45</accession>
<name>A0AA38XJ45_9EURO</name>
<dbReference type="EMBL" id="JAPDRK010000003">
    <property type="protein sequence ID" value="KAJ9614043.1"/>
    <property type="molecule type" value="Genomic_DNA"/>
</dbReference>
<dbReference type="Gene3D" id="3.40.50.1820">
    <property type="entry name" value="alpha/beta hydrolase"/>
    <property type="match status" value="2"/>
</dbReference>
<dbReference type="SUPFAM" id="SSF53474">
    <property type="entry name" value="alpha/beta-Hydrolases"/>
    <property type="match status" value="1"/>
</dbReference>
<feature type="region of interest" description="Disordered" evidence="1">
    <location>
        <begin position="250"/>
        <end position="269"/>
    </location>
</feature>
<evidence type="ECO:0000313" key="3">
    <source>
        <dbReference type="Proteomes" id="UP001172673"/>
    </source>
</evidence>
<sequence>MSLQLQLNNSITRPVYENVSARYMSTVSASAARHPTGQPPCVGLYWTQKGQDPEVAFMLVHYSGDFSEHYLVGPLASRGFGVLGYATRYRSIQEGFILERALDDIAAGTKWLMENTTTKKLVFIGNSGGGSLMAAFQAATERDVSLKGADAFIFLNAHPGRADVLTDWLDPSVTDENDPTKRDSSLDMYNPVNGPPYSTDFQSRYWKAQRQRNHRITTWAKAELKRLNEAGIEDRIFTVYRTSADLRFTDPSIDPSDRPSPACLQGNDPEKANRGLGYLARANTLQSFLSMWSLEESKSRFKLQAADFSLPTLVVQSMHDVSVFPSMAQSIYDMVGSENKELRWVPGAHYFEDSTENLENVASLIAEWTRKTLDLQ</sequence>
<evidence type="ECO:0000256" key="1">
    <source>
        <dbReference type="SAM" id="MobiDB-lite"/>
    </source>
</evidence>
<evidence type="ECO:0008006" key="4">
    <source>
        <dbReference type="Google" id="ProtNLM"/>
    </source>
</evidence>
<comment type="caution">
    <text evidence="2">The sequence shown here is derived from an EMBL/GenBank/DDBJ whole genome shotgun (WGS) entry which is preliminary data.</text>
</comment>
<protein>
    <recommendedName>
        <fullName evidence="4">Alpha/beta hydrolase</fullName>
    </recommendedName>
</protein>
<evidence type="ECO:0000313" key="2">
    <source>
        <dbReference type="EMBL" id="KAJ9614043.1"/>
    </source>
</evidence>
<dbReference type="Proteomes" id="UP001172673">
    <property type="component" value="Unassembled WGS sequence"/>
</dbReference>
<proteinExistence type="predicted"/>
<keyword evidence="3" id="KW-1185">Reference proteome</keyword>
<reference evidence="2" key="1">
    <citation type="submission" date="2022-10" db="EMBL/GenBank/DDBJ databases">
        <title>Culturing micro-colonial fungi from biological soil crusts in the Mojave desert and describing Neophaeococcomyces mojavensis, and introducing the new genera and species Taxawa tesnikishii.</title>
        <authorList>
            <person name="Kurbessoian T."/>
            <person name="Stajich J.E."/>
        </authorList>
    </citation>
    <scope>NUCLEOTIDE SEQUENCE</scope>
    <source>
        <strain evidence="2">TK_41</strain>
    </source>
</reference>
<organism evidence="2 3">
    <name type="scientific">Cladophialophora chaetospira</name>
    <dbReference type="NCBI Taxonomy" id="386627"/>
    <lineage>
        <taxon>Eukaryota</taxon>
        <taxon>Fungi</taxon>
        <taxon>Dikarya</taxon>
        <taxon>Ascomycota</taxon>
        <taxon>Pezizomycotina</taxon>
        <taxon>Eurotiomycetes</taxon>
        <taxon>Chaetothyriomycetidae</taxon>
        <taxon>Chaetothyriales</taxon>
        <taxon>Herpotrichiellaceae</taxon>
        <taxon>Cladophialophora</taxon>
    </lineage>
</organism>
<dbReference type="InterPro" id="IPR029058">
    <property type="entry name" value="AB_hydrolase_fold"/>
</dbReference>
<dbReference type="AlphaFoldDB" id="A0AA38XJ45"/>